<reference evidence="1 2" key="1">
    <citation type="submission" date="2024-09" db="EMBL/GenBank/DDBJ databases">
        <authorList>
            <person name="Lee S.D."/>
        </authorList>
    </citation>
    <scope>NUCLEOTIDE SEQUENCE [LARGE SCALE GENOMIC DNA]</scope>
    <source>
        <strain evidence="1 2">N8-3</strain>
    </source>
</reference>
<proteinExistence type="predicted"/>
<organism evidence="1 2">
    <name type="scientific">Streptacidiphilus cavernicola</name>
    <dbReference type="NCBI Taxonomy" id="3342716"/>
    <lineage>
        <taxon>Bacteria</taxon>
        <taxon>Bacillati</taxon>
        <taxon>Actinomycetota</taxon>
        <taxon>Actinomycetes</taxon>
        <taxon>Kitasatosporales</taxon>
        <taxon>Streptomycetaceae</taxon>
        <taxon>Streptacidiphilus</taxon>
    </lineage>
</organism>
<dbReference type="EMBL" id="JBHFAB010000037">
    <property type="protein sequence ID" value="MFC1421295.1"/>
    <property type="molecule type" value="Genomic_DNA"/>
</dbReference>
<sequence length="282" mass="29928">MRLELTGHHPMHRGDLHISADSEPGLVIDARGLGFASPLDLTAAIAIAHDRARTGTPTALILPEDANVTSYLQRMDLLRHLPPGTHVTGPLPAEERLDHSRRLMEITPLTPRSASAVAQRIGLVATTTLGPRFGALTFKAVGELIDNAVSHGLSGPGAFICAQTYTGRTTEAPGLEIALCDTGIGVLEHLRRNPQYAHMTDHAQALRCALEPGVTGTGEMRGNGLPDLLAETGRAGTTRLLLRSGTGIVVAERDPGTPPMDDTCTTTRVSGTWAQLRVMFPA</sequence>
<dbReference type="RefSeq" id="WP_380544238.1">
    <property type="nucleotide sequence ID" value="NZ_JBHFAB010000037.1"/>
</dbReference>
<keyword evidence="2" id="KW-1185">Reference proteome</keyword>
<accession>A0ABV6W5L9</accession>
<comment type="caution">
    <text evidence="1">The sequence shown here is derived from an EMBL/GenBank/DDBJ whole genome shotgun (WGS) entry which is preliminary data.</text>
</comment>
<name>A0ABV6W5L9_9ACTN</name>
<dbReference type="Proteomes" id="UP001592531">
    <property type="component" value="Unassembled WGS sequence"/>
</dbReference>
<evidence type="ECO:0000313" key="1">
    <source>
        <dbReference type="EMBL" id="MFC1421295.1"/>
    </source>
</evidence>
<evidence type="ECO:0000313" key="2">
    <source>
        <dbReference type="Proteomes" id="UP001592531"/>
    </source>
</evidence>
<gene>
    <name evidence="1" type="ORF">ACEZDE_32330</name>
</gene>
<evidence type="ECO:0008006" key="3">
    <source>
        <dbReference type="Google" id="ProtNLM"/>
    </source>
</evidence>
<protein>
    <recommendedName>
        <fullName evidence="3">ATP-binding protein</fullName>
    </recommendedName>
</protein>